<sequence length="111" mass="12168">MAVFCYTKKLEAPNLAAGSFKTERKTQMPDEKLPNPELLRQLGPVGKFKPCAQFIPGLNSVVVVTKDCSYTTKHITPQFEILVDNGSALGEIIGFVVYCPESLGLYAGKCR</sequence>
<dbReference type="AlphaFoldDB" id="A0A1F6G4C5"/>
<protein>
    <submittedName>
        <fullName evidence="1">Uncharacterized protein</fullName>
    </submittedName>
</protein>
<reference evidence="1 2" key="1">
    <citation type="journal article" date="2016" name="Nat. Commun.">
        <title>Thousands of microbial genomes shed light on interconnected biogeochemical processes in an aquifer system.</title>
        <authorList>
            <person name="Anantharaman K."/>
            <person name="Brown C.T."/>
            <person name="Hug L.A."/>
            <person name="Sharon I."/>
            <person name="Castelle C.J."/>
            <person name="Probst A.J."/>
            <person name="Thomas B.C."/>
            <person name="Singh A."/>
            <person name="Wilkins M.J."/>
            <person name="Karaoz U."/>
            <person name="Brodie E.L."/>
            <person name="Williams K.H."/>
            <person name="Hubbard S.S."/>
            <person name="Banfield J.F."/>
        </authorList>
    </citation>
    <scope>NUCLEOTIDE SEQUENCE [LARGE SCALE GENOMIC DNA]</scope>
</reference>
<accession>A0A1F6G4C5</accession>
<comment type="caution">
    <text evidence="1">The sequence shown here is derived from an EMBL/GenBank/DDBJ whole genome shotgun (WGS) entry which is preliminary data.</text>
</comment>
<proteinExistence type="predicted"/>
<name>A0A1F6G4C5_9BACT</name>
<dbReference type="Proteomes" id="UP000176867">
    <property type="component" value="Unassembled WGS sequence"/>
</dbReference>
<dbReference type="EMBL" id="MFMU01000014">
    <property type="protein sequence ID" value="OGG92968.1"/>
    <property type="molecule type" value="Genomic_DNA"/>
</dbReference>
<gene>
    <name evidence="1" type="ORF">A2609_01900</name>
</gene>
<organism evidence="1 2">
    <name type="scientific">Candidatus Kaiserbacteria bacterium RIFOXYD1_FULL_47_14</name>
    <dbReference type="NCBI Taxonomy" id="1798533"/>
    <lineage>
        <taxon>Bacteria</taxon>
        <taxon>Candidatus Kaiseribacteriota</taxon>
    </lineage>
</organism>
<evidence type="ECO:0000313" key="2">
    <source>
        <dbReference type="Proteomes" id="UP000176867"/>
    </source>
</evidence>
<evidence type="ECO:0000313" key="1">
    <source>
        <dbReference type="EMBL" id="OGG92968.1"/>
    </source>
</evidence>